<gene>
    <name evidence="2" type="ORF">CBR_g4393</name>
</gene>
<organism evidence="2 3">
    <name type="scientific">Chara braunii</name>
    <name type="common">Braun's stonewort</name>
    <dbReference type="NCBI Taxonomy" id="69332"/>
    <lineage>
        <taxon>Eukaryota</taxon>
        <taxon>Viridiplantae</taxon>
        <taxon>Streptophyta</taxon>
        <taxon>Charophyceae</taxon>
        <taxon>Charales</taxon>
        <taxon>Characeae</taxon>
        <taxon>Chara</taxon>
    </lineage>
</organism>
<evidence type="ECO:0000256" key="1">
    <source>
        <dbReference type="SAM" id="MobiDB-lite"/>
    </source>
</evidence>
<dbReference type="EMBL" id="BFEA01000116">
    <property type="protein sequence ID" value="GBG69559.1"/>
    <property type="molecule type" value="Genomic_DNA"/>
</dbReference>
<name>A0A388KHN7_CHABU</name>
<feature type="region of interest" description="Disordered" evidence="1">
    <location>
        <begin position="155"/>
        <end position="212"/>
    </location>
</feature>
<evidence type="ECO:0000313" key="2">
    <source>
        <dbReference type="EMBL" id="GBG69559.1"/>
    </source>
</evidence>
<comment type="caution">
    <text evidence="2">The sequence shown here is derived from an EMBL/GenBank/DDBJ whole genome shotgun (WGS) entry which is preliminary data.</text>
</comment>
<sequence>MKEWSSSNASMQGSTDSSVSGKRAHATGLVKIPQRLLKVVKKVWEERVKFPPGFSNARFQKMRDMSTTAVGEEAKESGGLAGTNLKDGEQLPTEGAGKVQQEHPFQKSHYIMSECPSWARTFGCQVYFNHEFDGDLAKDLSPPGMDEILLEKKEEELGIDHPDSSLKGVGSTAPAEEVVGGPARRSSLPGELRGRSRRGTRSPRDTDGLSKRGLESIMAVMAGKPPLENPPDALTQNRPSISRHQSIGPSIPKQASLADRAKIEEWCARQLTKVTPTSSAEAPNGGQTHPMVLLQFSEVSNCTCMMQRDDLMYSEVSNCTCMMQRDDLMYVL</sequence>
<proteinExistence type="predicted"/>
<evidence type="ECO:0000313" key="3">
    <source>
        <dbReference type="Proteomes" id="UP000265515"/>
    </source>
</evidence>
<dbReference type="Gramene" id="GBG69559">
    <property type="protein sequence ID" value="GBG69559"/>
    <property type="gene ID" value="CBR_g4393"/>
</dbReference>
<dbReference type="AlphaFoldDB" id="A0A388KHN7"/>
<feature type="region of interest" description="Disordered" evidence="1">
    <location>
        <begin position="71"/>
        <end position="101"/>
    </location>
</feature>
<protein>
    <submittedName>
        <fullName evidence="2">Uncharacterized protein</fullName>
    </submittedName>
</protein>
<feature type="compositionally biased region" description="Basic and acidic residues" evidence="1">
    <location>
        <begin position="155"/>
        <end position="164"/>
    </location>
</feature>
<dbReference type="Proteomes" id="UP000265515">
    <property type="component" value="Unassembled WGS sequence"/>
</dbReference>
<feature type="region of interest" description="Disordered" evidence="1">
    <location>
        <begin position="1"/>
        <end position="25"/>
    </location>
</feature>
<reference evidence="2 3" key="1">
    <citation type="journal article" date="2018" name="Cell">
        <title>The Chara Genome: Secondary Complexity and Implications for Plant Terrestrialization.</title>
        <authorList>
            <person name="Nishiyama T."/>
            <person name="Sakayama H."/>
            <person name="Vries J.D."/>
            <person name="Buschmann H."/>
            <person name="Saint-Marcoux D."/>
            <person name="Ullrich K.K."/>
            <person name="Haas F.B."/>
            <person name="Vanderstraeten L."/>
            <person name="Becker D."/>
            <person name="Lang D."/>
            <person name="Vosolsobe S."/>
            <person name="Rombauts S."/>
            <person name="Wilhelmsson P.K.I."/>
            <person name="Janitza P."/>
            <person name="Kern R."/>
            <person name="Heyl A."/>
            <person name="Rumpler F."/>
            <person name="Villalobos L.I.A.C."/>
            <person name="Clay J.M."/>
            <person name="Skokan R."/>
            <person name="Toyoda A."/>
            <person name="Suzuki Y."/>
            <person name="Kagoshima H."/>
            <person name="Schijlen E."/>
            <person name="Tajeshwar N."/>
            <person name="Catarino B."/>
            <person name="Hetherington A.J."/>
            <person name="Saltykova A."/>
            <person name="Bonnot C."/>
            <person name="Breuninger H."/>
            <person name="Symeonidi A."/>
            <person name="Radhakrishnan G.V."/>
            <person name="Van Nieuwerburgh F."/>
            <person name="Deforce D."/>
            <person name="Chang C."/>
            <person name="Karol K.G."/>
            <person name="Hedrich R."/>
            <person name="Ulvskov P."/>
            <person name="Glockner G."/>
            <person name="Delwiche C.F."/>
            <person name="Petrasek J."/>
            <person name="Van de Peer Y."/>
            <person name="Friml J."/>
            <person name="Beilby M."/>
            <person name="Dolan L."/>
            <person name="Kohara Y."/>
            <person name="Sugano S."/>
            <person name="Fujiyama A."/>
            <person name="Delaux P.-M."/>
            <person name="Quint M."/>
            <person name="TheiBen G."/>
            <person name="Hagemann M."/>
            <person name="Harholt J."/>
            <person name="Dunand C."/>
            <person name="Zachgo S."/>
            <person name="Langdale J."/>
            <person name="Maumus F."/>
            <person name="Straeten D.V.D."/>
            <person name="Gould S.B."/>
            <person name="Rensing S.A."/>
        </authorList>
    </citation>
    <scope>NUCLEOTIDE SEQUENCE [LARGE SCALE GENOMIC DNA]</scope>
    <source>
        <strain evidence="2 3">S276</strain>
    </source>
</reference>
<feature type="compositionally biased region" description="Basic and acidic residues" evidence="1">
    <location>
        <begin position="202"/>
        <end position="212"/>
    </location>
</feature>
<feature type="compositionally biased region" description="Polar residues" evidence="1">
    <location>
        <begin position="1"/>
        <end position="20"/>
    </location>
</feature>
<keyword evidence="3" id="KW-1185">Reference proteome</keyword>
<accession>A0A388KHN7</accession>